<dbReference type="GO" id="GO:0005249">
    <property type="term" value="F:voltage-gated potassium channel activity"/>
    <property type="evidence" value="ECO:0007669"/>
    <property type="project" value="InterPro"/>
</dbReference>
<feature type="domain" description="Ion transport" evidence="11">
    <location>
        <begin position="57"/>
        <end position="119"/>
    </location>
</feature>
<keyword evidence="5" id="KW-0813">Transport</keyword>
<evidence type="ECO:0000256" key="8">
    <source>
        <dbReference type="ARBA" id="ARBA00023136"/>
    </source>
</evidence>
<keyword evidence="5" id="KW-0406">Ion transport</keyword>
<evidence type="ECO:0000259" key="11">
    <source>
        <dbReference type="Pfam" id="PF00520"/>
    </source>
</evidence>
<evidence type="ECO:0000256" key="5">
    <source>
        <dbReference type="ARBA" id="ARBA00022882"/>
    </source>
</evidence>
<dbReference type="SUPFAM" id="SSF81324">
    <property type="entry name" value="Voltage-gated potassium channels"/>
    <property type="match status" value="1"/>
</dbReference>
<accession>A0AAE1S732</accession>
<comment type="subcellular location">
    <subcellularLocation>
        <location evidence="1">Membrane</location>
        <topology evidence="1">Multi-pass membrane protein</topology>
    </subcellularLocation>
</comment>
<keyword evidence="4" id="KW-0631">Potassium channel</keyword>
<dbReference type="EMBL" id="JAVYJV010000008">
    <property type="protein sequence ID" value="KAK4364948.1"/>
    <property type="molecule type" value="Genomic_DNA"/>
</dbReference>
<feature type="transmembrane region" description="Helical" evidence="10">
    <location>
        <begin position="94"/>
        <end position="113"/>
    </location>
</feature>
<evidence type="ECO:0000256" key="6">
    <source>
        <dbReference type="ARBA" id="ARBA00022958"/>
    </source>
</evidence>
<keyword evidence="7 10" id="KW-1133">Transmembrane helix</keyword>
<evidence type="ECO:0000256" key="9">
    <source>
        <dbReference type="ARBA" id="ARBA00023303"/>
    </source>
</evidence>
<sequence length="179" mass="20050">MRSPPSPVPPLFRQQSSGEIRNITSVSSSLLPAFGKVMGEGSLKLKRFVIAPYDRRYRIWQTFLVVLVVYSAWSSPFELAFKKVASGGLLPHDLLVDAFFAIDILLTFFVAYLDKTTYLLVDDHKKIAFSQTRHLMCQSQTVVLPSRFIQKKRFSIDLNGLRGSLAVTPPVVGDVSIDT</sequence>
<keyword evidence="5" id="KW-0851">Voltage-gated channel</keyword>
<evidence type="ECO:0000256" key="3">
    <source>
        <dbReference type="ARBA" id="ARBA00022692"/>
    </source>
</evidence>
<keyword evidence="2" id="KW-0633">Potassium transport</keyword>
<keyword evidence="13" id="KW-1185">Reference proteome</keyword>
<name>A0AAE1S732_9SOLA</name>
<dbReference type="InterPro" id="IPR045319">
    <property type="entry name" value="KAT/AKT"/>
</dbReference>
<evidence type="ECO:0000313" key="13">
    <source>
        <dbReference type="Proteomes" id="UP001291623"/>
    </source>
</evidence>
<dbReference type="PANTHER" id="PTHR45743:SF27">
    <property type="entry name" value="POTASSIUM CHANNEL KAT3"/>
    <property type="match status" value="1"/>
</dbReference>
<feature type="transmembrane region" description="Helical" evidence="10">
    <location>
        <begin position="57"/>
        <end position="74"/>
    </location>
</feature>
<keyword evidence="3 10" id="KW-0812">Transmembrane</keyword>
<dbReference type="Pfam" id="PF00520">
    <property type="entry name" value="Ion_trans"/>
    <property type="match status" value="1"/>
</dbReference>
<keyword evidence="6" id="KW-0630">Potassium</keyword>
<gene>
    <name evidence="12" type="ORF">RND71_016306</name>
</gene>
<comment type="caution">
    <text evidence="12">The sequence shown here is derived from an EMBL/GenBank/DDBJ whole genome shotgun (WGS) entry which is preliminary data.</text>
</comment>
<dbReference type="AlphaFoldDB" id="A0AAE1S732"/>
<proteinExistence type="predicted"/>
<protein>
    <recommendedName>
        <fullName evidence="11">Ion transport domain-containing protein</fullName>
    </recommendedName>
</protein>
<dbReference type="PANTHER" id="PTHR45743">
    <property type="entry name" value="POTASSIUM CHANNEL AKT1"/>
    <property type="match status" value="1"/>
</dbReference>
<evidence type="ECO:0000256" key="1">
    <source>
        <dbReference type="ARBA" id="ARBA00004141"/>
    </source>
</evidence>
<evidence type="ECO:0000256" key="4">
    <source>
        <dbReference type="ARBA" id="ARBA00022826"/>
    </source>
</evidence>
<dbReference type="GO" id="GO:0034702">
    <property type="term" value="C:monoatomic ion channel complex"/>
    <property type="evidence" value="ECO:0007669"/>
    <property type="project" value="UniProtKB-KW"/>
</dbReference>
<evidence type="ECO:0000256" key="10">
    <source>
        <dbReference type="SAM" id="Phobius"/>
    </source>
</evidence>
<evidence type="ECO:0000313" key="12">
    <source>
        <dbReference type="EMBL" id="KAK4364948.1"/>
    </source>
</evidence>
<evidence type="ECO:0000256" key="2">
    <source>
        <dbReference type="ARBA" id="ARBA00022538"/>
    </source>
</evidence>
<keyword evidence="9" id="KW-0407">Ion channel</keyword>
<organism evidence="12 13">
    <name type="scientific">Anisodus tanguticus</name>
    <dbReference type="NCBI Taxonomy" id="243964"/>
    <lineage>
        <taxon>Eukaryota</taxon>
        <taxon>Viridiplantae</taxon>
        <taxon>Streptophyta</taxon>
        <taxon>Embryophyta</taxon>
        <taxon>Tracheophyta</taxon>
        <taxon>Spermatophyta</taxon>
        <taxon>Magnoliopsida</taxon>
        <taxon>eudicotyledons</taxon>
        <taxon>Gunneridae</taxon>
        <taxon>Pentapetalae</taxon>
        <taxon>asterids</taxon>
        <taxon>lamiids</taxon>
        <taxon>Solanales</taxon>
        <taxon>Solanaceae</taxon>
        <taxon>Solanoideae</taxon>
        <taxon>Hyoscyameae</taxon>
        <taxon>Anisodus</taxon>
    </lineage>
</organism>
<dbReference type="InterPro" id="IPR005821">
    <property type="entry name" value="Ion_trans_dom"/>
</dbReference>
<reference evidence="12" key="1">
    <citation type="submission" date="2023-12" db="EMBL/GenBank/DDBJ databases">
        <title>Genome assembly of Anisodus tanguticus.</title>
        <authorList>
            <person name="Wang Y.-J."/>
        </authorList>
    </citation>
    <scope>NUCLEOTIDE SEQUENCE</scope>
    <source>
        <strain evidence="12">KB-2021</strain>
        <tissue evidence="12">Leaf</tissue>
    </source>
</reference>
<dbReference type="Proteomes" id="UP001291623">
    <property type="component" value="Unassembled WGS sequence"/>
</dbReference>
<evidence type="ECO:0000256" key="7">
    <source>
        <dbReference type="ARBA" id="ARBA00022989"/>
    </source>
</evidence>
<keyword evidence="8 10" id="KW-0472">Membrane</keyword>